<dbReference type="EMBL" id="JABBJF010000006">
    <property type="protein sequence ID" value="MBC1186032.1"/>
    <property type="molecule type" value="Genomic_DNA"/>
</dbReference>
<gene>
    <name evidence="1" type="ORF">HII27_09905</name>
</gene>
<dbReference type="SUPFAM" id="SSF52968">
    <property type="entry name" value="B12-dependent dehydatase associated subunit"/>
    <property type="match status" value="1"/>
</dbReference>
<reference evidence="1 2" key="1">
    <citation type="submission" date="2020-04" db="EMBL/GenBank/DDBJ databases">
        <title>The draft genome of Kluyvera sichuanensis strain SCKS090646.</title>
        <authorList>
            <person name="Wei L."/>
            <person name="Liu L."/>
            <person name="Feng Y."/>
            <person name="Zong Z."/>
        </authorList>
    </citation>
    <scope>NUCLEOTIDE SEQUENCE [LARGE SCALE GENOMIC DNA]</scope>
    <source>
        <strain evidence="1 2">090646</strain>
    </source>
</reference>
<dbReference type="InterPro" id="IPR010254">
    <property type="entry name" value="B12-dep_deHydtase_bsu"/>
</dbReference>
<dbReference type="Pfam" id="PF02288">
    <property type="entry name" value="Dehydratase_MU"/>
    <property type="match status" value="1"/>
</dbReference>
<protein>
    <recommendedName>
        <fullName evidence="3">Glycerol dehydratase reactivase beta/small subunit family protein</fullName>
    </recommendedName>
</protein>
<comment type="caution">
    <text evidence="1">The sequence shown here is derived from an EMBL/GenBank/DDBJ whole genome shotgun (WGS) entry which is preliminary data.</text>
</comment>
<accession>A0ABR6RSC6</accession>
<dbReference type="Proteomes" id="UP000607331">
    <property type="component" value="Unassembled WGS sequence"/>
</dbReference>
<evidence type="ECO:0008006" key="3">
    <source>
        <dbReference type="Google" id="ProtNLM"/>
    </source>
</evidence>
<dbReference type="Gene3D" id="3.40.50.10150">
    <property type="entry name" value="B12-dependent dehydatase associated subunit"/>
    <property type="match status" value="1"/>
</dbReference>
<name>A0ABR6RSC6_9ENTR</name>
<evidence type="ECO:0000313" key="2">
    <source>
        <dbReference type="Proteomes" id="UP000607331"/>
    </source>
</evidence>
<dbReference type="RefSeq" id="WP_185667735.1">
    <property type="nucleotide sequence ID" value="NZ_CP162271.1"/>
</dbReference>
<evidence type="ECO:0000313" key="1">
    <source>
        <dbReference type="EMBL" id="MBC1186032.1"/>
    </source>
</evidence>
<sequence length="121" mass="12928">MQNPGVPASPAVHLFYHPSQERSEALRQISLGLEEQGVPCRPLPCDEQDDAMALARNAAQHSALRIGIGMTASGDVALTHAQYPAGRALRHLPAASTQSQWRNLGANAGQLVKTLPLTEVE</sequence>
<dbReference type="InterPro" id="IPR003208">
    <property type="entry name" value="Dehydtase/Dehydtase_re"/>
</dbReference>
<organism evidence="1 2">
    <name type="scientific">Kluyvera sichuanensis</name>
    <dbReference type="NCBI Taxonomy" id="2725494"/>
    <lineage>
        <taxon>Bacteria</taxon>
        <taxon>Pseudomonadati</taxon>
        <taxon>Pseudomonadota</taxon>
        <taxon>Gammaproteobacteria</taxon>
        <taxon>Enterobacterales</taxon>
        <taxon>Enterobacteriaceae</taxon>
        <taxon>Kluyvera</taxon>
    </lineage>
</organism>
<dbReference type="GeneID" id="98388904"/>
<proteinExistence type="predicted"/>
<keyword evidence="2" id="KW-1185">Reference proteome</keyword>